<dbReference type="OrthoDB" id="1631118at2"/>
<evidence type="ECO:0000313" key="1">
    <source>
        <dbReference type="EMBL" id="NBC71338.1"/>
    </source>
</evidence>
<comment type="caution">
    <text evidence="1">The sequence shown here is derived from an EMBL/GenBank/DDBJ whole genome shotgun (WGS) entry which is preliminary data.</text>
</comment>
<keyword evidence="2" id="KW-1185">Reference proteome</keyword>
<proteinExistence type="predicted"/>
<sequence>MQVFRMRVDAEGKNGLPYYLDNHYVSFGLPGVGDMTGLGKAELLGRLASEHRSEDVQELARRADEHHLFAHVMQDGDYIIVDDGERLYLGDLGDYYYLGDCGNDEDRSAHRRGVTWLRSLQREELQPELLAFLGEQGKLGAYEHSVTREQLEHLLTKPAAAGSGWVDEATIREAVGVLKAALRSDDAERRERAAVAILQAARMS</sequence>
<protein>
    <submittedName>
        <fullName evidence="1">Uncharacterized protein</fullName>
    </submittedName>
</protein>
<accession>A0A7X4YRS0</accession>
<reference evidence="1 2" key="1">
    <citation type="submission" date="2020-01" db="EMBL/GenBank/DDBJ databases">
        <title>Paenibacillus soybeanensis sp. nov. isolated from the nodules of soybean (Glycine max(L.) Merr).</title>
        <authorList>
            <person name="Wang H."/>
        </authorList>
    </citation>
    <scope>NUCLEOTIDE SEQUENCE [LARGE SCALE GENOMIC DNA]</scope>
    <source>
        <strain evidence="1 2">DSM 23054</strain>
    </source>
</reference>
<evidence type="ECO:0000313" key="2">
    <source>
        <dbReference type="Proteomes" id="UP000558113"/>
    </source>
</evidence>
<name>A0A7X4YRS0_9BACL</name>
<dbReference type="EMBL" id="JAAAMU010000011">
    <property type="protein sequence ID" value="NBC71338.1"/>
    <property type="molecule type" value="Genomic_DNA"/>
</dbReference>
<dbReference type="AlphaFoldDB" id="A0A7X4YRS0"/>
<dbReference type="RefSeq" id="WP_161701208.1">
    <property type="nucleotide sequence ID" value="NZ_JAAAMU010000011.1"/>
</dbReference>
<gene>
    <name evidence="1" type="ORF">GT003_20280</name>
</gene>
<organism evidence="1 2">
    <name type="scientific">Paenibacillus sacheonensis</name>
    <dbReference type="NCBI Taxonomy" id="742054"/>
    <lineage>
        <taxon>Bacteria</taxon>
        <taxon>Bacillati</taxon>
        <taxon>Bacillota</taxon>
        <taxon>Bacilli</taxon>
        <taxon>Bacillales</taxon>
        <taxon>Paenibacillaceae</taxon>
        <taxon>Paenibacillus</taxon>
    </lineage>
</organism>
<dbReference type="Proteomes" id="UP000558113">
    <property type="component" value="Unassembled WGS sequence"/>
</dbReference>